<dbReference type="Pfam" id="PF08555">
    <property type="entry name" value="FAM32A"/>
    <property type="match status" value="1"/>
</dbReference>
<dbReference type="EMBL" id="JOKZ01000121">
    <property type="protein sequence ID" value="KKP03159.1"/>
    <property type="molecule type" value="Genomic_DNA"/>
</dbReference>
<evidence type="ECO:0000313" key="3">
    <source>
        <dbReference type="Proteomes" id="UP000034112"/>
    </source>
</evidence>
<evidence type="ECO:0000313" key="2">
    <source>
        <dbReference type="EMBL" id="KKP03159.1"/>
    </source>
</evidence>
<comment type="caution">
    <text evidence="2">The sequence shown here is derived from an EMBL/GenBank/DDBJ whole genome shotgun (WGS) entry which is preliminary data.</text>
</comment>
<organism evidence="2 3">
    <name type="scientific">Trichoderma harzianum</name>
    <name type="common">Hypocrea lixii</name>
    <dbReference type="NCBI Taxonomy" id="5544"/>
    <lineage>
        <taxon>Eukaryota</taxon>
        <taxon>Fungi</taxon>
        <taxon>Dikarya</taxon>
        <taxon>Ascomycota</taxon>
        <taxon>Pezizomycotina</taxon>
        <taxon>Sordariomycetes</taxon>
        <taxon>Hypocreomycetidae</taxon>
        <taxon>Hypocreales</taxon>
        <taxon>Hypocreaceae</taxon>
        <taxon>Trichoderma</taxon>
    </lineage>
</organism>
<feature type="compositionally biased region" description="Basic and acidic residues" evidence="1">
    <location>
        <begin position="44"/>
        <end position="75"/>
    </location>
</feature>
<dbReference type="GO" id="GO:0005730">
    <property type="term" value="C:nucleolus"/>
    <property type="evidence" value="ECO:0007669"/>
    <property type="project" value="TreeGrafter"/>
</dbReference>
<dbReference type="AlphaFoldDB" id="A0A0G0ADU7"/>
<feature type="compositionally biased region" description="Acidic residues" evidence="1">
    <location>
        <begin position="76"/>
        <end position="85"/>
    </location>
</feature>
<dbReference type="OMA" id="QLSEHHD"/>
<protein>
    <recommendedName>
        <fullName evidence="4">DUF1754-domain-containing protein</fullName>
    </recommendedName>
</protein>
<dbReference type="PANTHER" id="PTHR13282">
    <property type="entry name" value="PROTEIN FAM32A"/>
    <property type="match status" value="1"/>
</dbReference>
<feature type="region of interest" description="Disordered" evidence="1">
    <location>
        <begin position="1"/>
        <end position="101"/>
    </location>
</feature>
<gene>
    <name evidence="2" type="ORF">THAR02_04729</name>
</gene>
<proteinExistence type="predicted"/>
<name>A0A0G0ADU7_TRIHA</name>
<evidence type="ECO:0008006" key="4">
    <source>
        <dbReference type="Google" id="ProtNLM"/>
    </source>
</evidence>
<evidence type="ECO:0000256" key="1">
    <source>
        <dbReference type="SAM" id="MobiDB-lite"/>
    </source>
</evidence>
<reference evidence="3" key="1">
    <citation type="journal article" date="2015" name="Genome Announc.">
        <title>Draft whole-genome sequence of the biocontrol agent Trichoderma harzianum T6776.</title>
        <authorList>
            <person name="Baroncelli R."/>
            <person name="Piaggeschi G."/>
            <person name="Fiorini L."/>
            <person name="Bertolini E."/>
            <person name="Zapparata A."/>
            <person name="Pe M.E."/>
            <person name="Sarrocco S."/>
            <person name="Vannacci G."/>
        </authorList>
    </citation>
    <scope>NUCLEOTIDE SEQUENCE [LARGE SCALE GENOMIC DNA]</scope>
    <source>
        <strain evidence="3">T6776</strain>
    </source>
</reference>
<sequence>MGSDDYKAIGGGALKLKGAKIGKKKKKTAKSDLEKNLSTGDDAALVKRDNDGDDTSRRSRDMKKSPVDDDRRSNEDGEDKEEDEPVVLKTESERRYEEARKKRLLQIAQSSGSRPELLKTHKERVEELNTYLSRLSEHHDMPKIGPG</sequence>
<dbReference type="OrthoDB" id="205403at2759"/>
<dbReference type="Proteomes" id="UP000034112">
    <property type="component" value="Unassembled WGS sequence"/>
</dbReference>
<accession>A0A0G0ADU7</accession>
<dbReference type="PANTHER" id="PTHR13282:SF6">
    <property type="entry name" value="PROTEIN FAM32A"/>
    <property type="match status" value="1"/>
</dbReference>
<feature type="compositionally biased region" description="Basic and acidic residues" evidence="1">
    <location>
        <begin position="90"/>
        <end position="100"/>
    </location>
</feature>
<dbReference type="InterPro" id="IPR013865">
    <property type="entry name" value="FAM32A"/>
</dbReference>
<feature type="compositionally biased region" description="Basic residues" evidence="1">
    <location>
        <begin position="17"/>
        <end position="28"/>
    </location>
</feature>